<keyword evidence="2 6" id="KW-0689">Ribosomal protein</keyword>
<gene>
    <name evidence="6 7" type="primary">rpsH</name>
    <name evidence="7" type="ORF">MOX91_00200</name>
</gene>
<dbReference type="InterPro" id="IPR035987">
    <property type="entry name" value="Ribosomal_uS8_sf"/>
</dbReference>
<dbReference type="NCBIfam" id="NF001109">
    <property type="entry name" value="PRK00136.1"/>
    <property type="match status" value="1"/>
</dbReference>
<evidence type="ECO:0000256" key="3">
    <source>
        <dbReference type="ARBA" id="ARBA00023274"/>
    </source>
</evidence>
<dbReference type="GO" id="GO:0005840">
    <property type="term" value="C:ribosome"/>
    <property type="evidence" value="ECO:0007669"/>
    <property type="project" value="UniProtKB-KW"/>
</dbReference>
<keyword evidence="6" id="KW-0694">RNA-binding</keyword>
<comment type="function">
    <text evidence="6">One of the primary rRNA binding proteins, it binds directly to 16S rRNA central domain where it helps coordinate assembly of the platform of the 30S subunit.</text>
</comment>
<organism evidence="7 8">
    <name type="scientific">Intestinicryptomonas porci</name>
    <dbReference type="NCBI Taxonomy" id="2926320"/>
    <lineage>
        <taxon>Bacteria</taxon>
        <taxon>Pseudomonadati</taxon>
        <taxon>Verrucomicrobiota</taxon>
        <taxon>Opitutia</taxon>
        <taxon>Opitutales</taxon>
        <taxon>Intestinicryptomonaceae</taxon>
        <taxon>Intestinicryptomonas</taxon>
    </lineage>
</organism>
<dbReference type="InterPro" id="IPR000630">
    <property type="entry name" value="Ribosomal_uS8"/>
</dbReference>
<evidence type="ECO:0000256" key="5">
    <source>
        <dbReference type="ARBA" id="ARBA00046740"/>
    </source>
</evidence>
<dbReference type="Proteomes" id="UP001275932">
    <property type="component" value="Unassembled WGS sequence"/>
</dbReference>
<evidence type="ECO:0000313" key="7">
    <source>
        <dbReference type="EMBL" id="MDX8414606.1"/>
    </source>
</evidence>
<dbReference type="PANTHER" id="PTHR11758">
    <property type="entry name" value="40S RIBOSOMAL PROTEIN S15A"/>
    <property type="match status" value="1"/>
</dbReference>
<evidence type="ECO:0000256" key="4">
    <source>
        <dbReference type="ARBA" id="ARBA00035258"/>
    </source>
</evidence>
<dbReference type="Pfam" id="PF00410">
    <property type="entry name" value="Ribosomal_S8"/>
    <property type="match status" value="1"/>
</dbReference>
<dbReference type="Gene3D" id="3.30.1370.30">
    <property type="match status" value="1"/>
</dbReference>
<comment type="subunit">
    <text evidence="5 6">Part of the 30S ribosomal subunit. Contacts proteins S5 and S12.</text>
</comment>
<accession>A0ABU4WDH5</accession>
<evidence type="ECO:0000256" key="1">
    <source>
        <dbReference type="ARBA" id="ARBA00006471"/>
    </source>
</evidence>
<keyword evidence="6" id="KW-0699">rRNA-binding</keyword>
<evidence type="ECO:0000256" key="2">
    <source>
        <dbReference type="ARBA" id="ARBA00022980"/>
    </source>
</evidence>
<comment type="caution">
    <text evidence="7">The sequence shown here is derived from an EMBL/GenBank/DDBJ whole genome shotgun (WGS) entry which is preliminary data.</text>
</comment>
<reference evidence="7 8" key="1">
    <citation type="submission" date="2022-03" db="EMBL/GenBank/DDBJ databases">
        <title>Novel taxa within the pig intestine.</title>
        <authorList>
            <person name="Wylensek D."/>
            <person name="Bishof K."/>
            <person name="Afrizal A."/>
            <person name="Clavel T."/>
        </authorList>
    </citation>
    <scope>NUCLEOTIDE SEQUENCE [LARGE SCALE GENOMIC DNA]</scope>
    <source>
        <strain evidence="7 8">CLA-KB-P66</strain>
    </source>
</reference>
<protein>
    <recommendedName>
        <fullName evidence="4 6">Small ribosomal subunit protein uS8</fullName>
    </recommendedName>
</protein>
<proteinExistence type="inferred from homology"/>
<evidence type="ECO:0000256" key="6">
    <source>
        <dbReference type="HAMAP-Rule" id="MF_01302"/>
    </source>
</evidence>
<keyword evidence="8" id="KW-1185">Reference proteome</keyword>
<evidence type="ECO:0000313" key="8">
    <source>
        <dbReference type="Proteomes" id="UP001275932"/>
    </source>
</evidence>
<dbReference type="HAMAP" id="MF_01302_B">
    <property type="entry name" value="Ribosomal_uS8_B"/>
    <property type="match status" value="1"/>
</dbReference>
<keyword evidence="3 6" id="KW-0687">Ribonucleoprotein</keyword>
<name>A0ABU4WDH5_9BACT</name>
<dbReference type="RefSeq" id="WP_370396055.1">
    <property type="nucleotide sequence ID" value="NZ_JALBUT010000001.1"/>
</dbReference>
<dbReference type="SUPFAM" id="SSF56047">
    <property type="entry name" value="Ribosomal protein S8"/>
    <property type="match status" value="1"/>
</dbReference>
<comment type="similarity">
    <text evidence="1 6">Belongs to the universal ribosomal protein uS8 family.</text>
</comment>
<dbReference type="EMBL" id="JALBUT010000001">
    <property type="protein sequence ID" value="MDX8414606.1"/>
    <property type="molecule type" value="Genomic_DNA"/>
</dbReference>
<sequence>MASHDNIGDFLTIIRNASNARKDSCSASWSNIREGIVKILKDNGYIADFAVSGEKAEKKIEITLKYVGGVPAITQIERVSKPGRRLYYSCSDIPRVLGGMGISILTTSRGVLTDGDCHKNKAGGELICKVW</sequence>
<dbReference type="Gene3D" id="3.30.1490.10">
    <property type="match status" value="1"/>
</dbReference>